<gene>
    <name evidence="2" type="ORF">SAMN05216270_101291</name>
</gene>
<dbReference type="STRING" id="58114.SAMN05216270_101291"/>
<accession>A0A1G6R4P1</accession>
<sequence length="247" mass="27047">MWCARPGPRSGTLARPQPKERIIDTQDSPRTVKVLEAAEAYARAELGGDSGGHDWWHVHRVRNLAVELAREEDADRFLTELAALLHDIGDFKLSGSLTAGEEAARRFCTEQGLSAEDTDHVAGIVADLSYKGAGVPDAPLSLEGRCVRDADRLDAMGAIGIGRAFAYGGLHRRAMWDPEEAPRLHATETEYRSAKGSTIAHFHEKLLLLKGRMSTDAGARRAEHRHGVLVAFVNEFMAEWDGEDGRG</sequence>
<evidence type="ECO:0000313" key="2">
    <source>
        <dbReference type="EMBL" id="SDC99498.1"/>
    </source>
</evidence>
<organism evidence="2 3">
    <name type="scientific">Glycomyces harbinensis</name>
    <dbReference type="NCBI Taxonomy" id="58114"/>
    <lineage>
        <taxon>Bacteria</taxon>
        <taxon>Bacillati</taxon>
        <taxon>Actinomycetota</taxon>
        <taxon>Actinomycetes</taxon>
        <taxon>Glycomycetales</taxon>
        <taxon>Glycomycetaceae</taxon>
        <taxon>Glycomyces</taxon>
    </lineage>
</organism>
<dbReference type="PANTHER" id="PTHR33594:SF1">
    <property type="entry name" value="HD_PDEASE DOMAIN-CONTAINING PROTEIN"/>
    <property type="match status" value="1"/>
</dbReference>
<dbReference type="InterPro" id="IPR006674">
    <property type="entry name" value="HD_domain"/>
</dbReference>
<evidence type="ECO:0000259" key="1">
    <source>
        <dbReference type="PROSITE" id="PS51831"/>
    </source>
</evidence>
<dbReference type="Pfam" id="PF01966">
    <property type="entry name" value="HD"/>
    <property type="match status" value="1"/>
</dbReference>
<feature type="domain" description="HD" evidence="1">
    <location>
        <begin position="54"/>
        <end position="156"/>
    </location>
</feature>
<dbReference type="InterPro" id="IPR003607">
    <property type="entry name" value="HD/PDEase_dom"/>
</dbReference>
<dbReference type="EMBL" id="FNAD01000001">
    <property type="protein sequence ID" value="SDC99498.1"/>
    <property type="molecule type" value="Genomic_DNA"/>
</dbReference>
<dbReference type="SMART" id="SM00471">
    <property type="entry name" value="HDc"/>
    <property type="match status" value="1"/>
</dbReference>
<keyword evidence="3" id="KW-1185">Reference proteome</keyword>
<dbReference type="CDD" id="cd00077">
    <property type="entry name" value="HDc"/>
    <property type="match status" value="1"/>
</dbReference>
<dbReference type="PROSITE" id="PS51831">
    <property type="entry name" value="HD"/>
    <property type="match status" value="1"/>
</dbReference>
<protein>
    <recommendedName>
        <fullName evidence="1">HD domain-containing protein</fullName>
    </recommendedName>
</protein>
<dbReference type="Gene3D" id="1.20.58.1910">
    <property type="match status" value="1"/>
</dbReference>
<dbReference type="Gene3D" id="1.10.472.50">
    <property type="entry name" value="HD-domain/PDEase-like"/>
    <property type="match status" value="1"/>
</dbReference>
<reference evidence="3" key="1">
    <citation type="submission" date="2016-10" db="EMBL/GenBank/DDBJ databases">
        <authorList>
            <person name="Varghese N."/>
            <person name="Submissions S."/>
        </authorList>
    </citation>
    <scope>NUCLEOTIDE SEQUENCE [LARGE SCALE GENOMIC DNA]</scope>
    <source>
        <strain evidence="3">CGMCC 4.3516</strain>
    </source>
</reference>
<proteinExistence type="predicted"/>
<evidence type="ECO:0000313" key="3">
    <source>
        <dbReference type="Proteomes" id="UP000198949"/>
    </source>
</evidence>
<name>A0A1G6R4P1_9ACTN</name>
<dbReference type="PANTHER" id="PTHR33594">
    <property type="entry name" value="SUPERFAMILY HYDROLASE, PUTATIVE (AFU_ORTHOLOGUE AFUA_1G03035)-RELATED"/>
    <property type="match status" value="1"/>
</dbReference>
<dbReference type="SUPFAM" id="SSF109604">
    <property type="entry name" value="HD-domain/PDEase-like"/>
    <property type="match status" value="1"/>
</dbReference>
<dbReference type="Proteomes" id="UP000198949">
    <property type="component" value="Unassembled WGS sequence"/>
</dbReference>
<dbReference type="AlphaFoldDB" id="A0A1G6R4P1"/>